<feature type="compositionally biased region" description="Low complexity" evidence="1">
    <location>
        <begin position="356"/>
        <end position="368"/>
    </location>
</feature>
<feature type="transmembrane region" description="Helical" evidence="2">
    <location>
        <begin position="987"/>
        <end position="1007"/>
    </location>
</feature>
<keyword evidence="2" id="KW-0472">Membrane</keyword>
<accession>A0AAD8XZH4</accession>
<proteinExistence type="predicted"/>
<dbReference type="Proteomes" id="UP001224775">
    <property type="component" value="Unassembled WGS sequence"/>
</dbReference>
<dbReference type="EMBL" id="JATAAI010000028">
    <property type="protein sequence ID" value="KAK1736577.1"/>
    <property type="molecule type" value="Genomic_DNA"/>
</dbReference>
<evidence type="ECO:0000313" key="4">
    <source>
        <dbReference type="Proteomes" id="UP001224775"/>
    </source>
</evidence>
<feature type="compositionally biased region" description="Basic and acidic residues" evidence="1">
    <location>
        <begin position="266"/>
        <end position="281"/>
    </location>
</feature>
<feature type="transmembrane region" description="Helical" evidence="2">
    <location>
        <begin position="861"/>
        <end position="883"/>
    </location>
</feature>
<sequence>MSPRRKQHHTLSDLLADDVRDYFLREGVPNSPPRPSHGEGGKKSRRRSARSNRENKSNNQTPQRMWRSLPPSEMANYSPLRMENFDQDDAIIEEKNSGSSSEQSNDAQTQQRGQNTAESTAESHNRRNSNGSHSRNTSNGGHSRNSSNGSRQMQQHRRHGSGSGSFNSRGSNSSRFRRVSTADAEFLRRYAEERERTNMRMQALPHVNHSPTAGSLSPPRLTISSNLPIRPYHGFSLSPRPPTVAGSHRPGLPSIDNDDWEEDDRIEYKDRLKQTRRESRMRDRHRRKQSSIDGSISGSSFVRQATGGSVNDTMEYSVSTSSGSNFMSNSPIQPKSSEHENKKKKNRHVRPLSYLSASSESGSEAGETSQEESRGNDAYFSRPSPPEHASPYSSVPRGNDSPYSSVPRGNESYVSGNDSYSNYRPPSGNDSYYSRQTTLATPDFMFTPSPVASYNMGVQKFMGSDTSTLHSSLRGSSIYSAASSRERSHETGYSPNESNGAGFMRSPQEQDEESSEGSYDSYDSDESSYTSDSYYESRSESNGSSSSSSSSNHWERVANARRDYRDANTGRHDYRDIESGPRDERQVLLNQGNSNYASVSSHQQTKTRKKNKDQKHRRKHRQEKLRGPPLRLDDAFGMMWKKMHSIFVMLELLISNMPSLIGSLALAWGSLGIDWFKWYEENASDCVPTDYHNEACVFPEFPGCFACDTSRAGYRISLNFHYLCSAISFALASCLIGKLLIAFPVVRDELANPTTAAPLGLLCMALDKCFAGNFGFFGTAILFMSSALQTTVAIWFIFISVVYKTLPEPSWFPNTTGIGLAAVKMFLYWAMGGYILSGVSLVAFFMFYFVALYRLHTNEKISAVVCWLQLSGPAVVLYGYSIFSQPGSDEEELSLLNPENKAQFFQVHRKYYMPLNHLLFAFCMISMASALYCLKTRWASFKSKEFSPAHVGFCAPLASHANAIQAYRASLNKYSLSPPNTFFKEFLYRYWCLSLICGTILTVILTFKFLRHLPLWCQIDVEDDEIPPPPDETILTRLLQNGEAADAMNQHFVSAAVLQANESGALVRVLRDGKMKYVRSRRMPSMGFDPIMNTSELMSERDRLIQHISYAAKPSLDRGGMTSFDDAIRDFQEPERLRASSRRNNLNFMSFDAATLMRGDF</sequence>
<evidence type="ECO:0000256" key="2">
    <source>
        <dbReference type="SAM" id="Phobius"/>
    </source>
</evidence>
<feature type="transmembrane region" description="Helical" evidence="2">
    <location>
        <begin position="915"/>
        <end position="934"/>
    </location>
</feature>
<feature type="transmembrane region" description="Helical" evidence="2">
    <location>
        <begin position="720"/>
        <end position="741"/>
    </location>
</feature>
<keyword evidence="2" id="KW-0812">Transmembrane</keyword>
<feature type="transmembrane region" description="Helical" evidence="2">
    <location>
        <begin position="646"/>
        <end position="668"/>
    </location>
</feature>
<comment type="caution">
    <text evidence="3">The sequence shown here is derived from an EMBL/GenBank/DDBJ whole genome shotgun (WGS) entry which is preliminary data.</text>
</comment>
<feature type="transmembrane region" description="Helical" evidence="2">
    <location>
        <begin position="774"/>
        <end position="806"/>
    </location>
</feature>
<protein>
    <submittedName>
        <fullName evidence="3">Uncharacterized protein</fullName>
    </submittedName>
</protein>
<keyword evidence="4" id="KW-1185">Reference proteome</keyword>
<feature type="compositionally biased region" description="Polar residues" evidence="1">
    <location>
        <begin position="97"/>
        <end position="122"/>
    </location>
</feature>
<feature type="compositionally biased region" description="Polar residues" evidence="1">
    <location>
        <begin position="412"/>
        <end position="435"/>
    </location>
</feature>
<dbReference type="AlphaFoldDB" id="A0AAD8XZH4"/>
<feature type="compositionally biased region" description="Low complexity" evidence="1">
    <location>
        <begin position="317"/>
        <end position="330"/>
    </location>
</feature>
<feature type="compositionally biased region" description="Low complexity" evidence="1">
    <location>
        <begin position="164"/>
        <end position="174"/>
    </location>
</feature>
<feature type="compositionally biased region" description="Polar residues" evidence="1">
    <location>
        <begin position="594"/>
        <end position="604"/>
    </location>
</feature>
<evidence type="ECO:0000256" key="1">
    <source>
        <dbReference type="SAM" id="MobiDB-lite"/>
    </source>
</evidence>
<evidence type="ECO:0000313" key="3">
    <source>
        <dbReference type="EMBL" id="KAK1736577.1"/>
    </source>
</evidence>
<feature type="region of interest" description="Disordered" evidence="1">
    <location>
        <begin position="22"/>
        <end position="185"/>
    </location>
</feature>
<feature type="transmembrane region" description="Helical" evidence="2">
    <location>
        <begin position="826"/>
        <end position="849"/>
    </location>
</feature>
<dbReference type="InterPro" id="IPR038665">
    <property type="entry name" value="Voltage-dep_anion_channel_sf"/>
</dbReference>
<feature type="compositionally biased region" description="Low complexity" evidence="1">
    <location>
        <begin position="128"/>
        <end position="151"/>
    </location>
</feature>
<reference evidence="3" key="1">
    <citation type="submission" date="2023-06" db="EMBL/GenBank/DDBJ databases">
        <title>Survivors Of The Sea: Transcriptome response of Skeletonema marinoi to long-term dormancy.</title>
        <authorList>
            <person name="Pinder M.I.M."/>
            <person name="Kourtchenko O."/>
            <person name="Robertson E.K."/>
            <person name="Larsson T."/>
            <person name="Maumus F."/>
            <person name="Osuna-Cruz C.M."/>
            <person name="Vancaester E."/>
            <person name="Stenow R."/>
            <person name="Vandepoele K."/>
            <person name="Ploug H."/>
            <person name="Bruchert V."/>
            <person name="Godhe A."/>
            <person name="Topel M."/>
        </authorList>
    </citation>
    <scope>NUCLEOTIDE SEQUENCE</scope>
    <source>
        <strain evidence="3">R05AC</strain>
    </source>
</reference>
<feature type="compositionally biased region" description="Polar residues" evidence="1">
    <location>
        <begin position="301"/>
        <end position="316"/>
    </location>
</feature>
<dbReference type="Gene3D" id="1.50.10.150">
    <property type="entry name" value="Voltage-dependent anion channel"/>
    <property type="match status" value="1"/>
</dbReference>
<feature type="compositionally biased region" description="Basic and acidic residues" evidence="1">
    <location>
        <begin position="553"/>
        <end position="582"/>
    </location>
</feature>
<organism evidence="3 4">
    <name type="scientific">Skeletonema marinoi</name>
    <dbReference type="NCBI Taxonomy" id="267567"/>
    <lineage>
        <taxon>Eukaryota</taxon>
        <taxon>Sar</taxon>
        <taxon>Stramenopiles</taxon>
        <taxon>Ochrophyta</taxon>
        <taxon>Bacillariophyta</taxon>
        <taxon>Coscinodiscophyceae</taxon>
        <taxon>Thalassiosirophycidae</taxon>
        <taxon>Thalassiosirales</taxon>
        <taxon>Skeletonemataceae</taxon>
        <taxon>Skeletonema</taxon>
        <taxon>Skeletonema marinoi-dohrnii complex</taxon>
    </lineage>
</organism>
<feature type="compositionally biased region" description="Low complexity" evidence="1">
    <location>
        <begin position="291"/>
        <end position="300"/>
    </location>
</feature>
<feature type="region of interest" description="Disordered" evidence="1">
    <location>
        <begin position="594"/>
        <end position="626"/>
    </location>
</feature>
<feature type="region of interest" description="Disordered" evidence="1">
    <location>
        <begin position="197"/>
        <end position="435"/>
    </location>
</feature>
<feature type="compositionally biased region" description="Low complexity" evidence="1">
    <location>
        <begin position="516"/>
        <end position="552"/>
    </location>
</feature>
<feature type="region of interest" description="Disordered" evidence="1">
    <location>
        <begin position="479"/>
        <end position="582"/>
    </location>
</feature>
<feature type="compositionally biased region" description="Acidic residues" evidence="1">
    <location>
        <begin position="256"/>
        <end position="265"/>
    </location>
</feature>
<keyword evidence="2" id="KW-1133">Transmembrane helix</keyword>
<feature type="compositionally biased region" description="Basic residues" evidence="1">
    <location>
        <begin position="605"/>
        <end position="623"/>
    </location>
</feature>
<gene>
    <name evidence="3" type="ORF">QTG54_012599</name>
</gene>
<name>A0AAD8XZH4_9STRA</name>